<sequence>MRYTHFLCIPLVTTISRPQLSASLRDLSTNIADLGIPSSVVRPLSTMHLTLGNMRLPEAKDIKKATEVLQSIKPLLPNTPVKISLHGLHAFPTADQSHADILFAPPICLHYDFNRLCHKIRHIFEEADVVDKNGFGLSLHATLINARKKTLSGSIDAKGLIEKYQDYVWMEDVPVEKIGICRMGAEKIGPDDEEYVIITSIDFRS</sequence>
<dbReference type="InterPro" id="IPR009210">
    <property type="entry name" value="ASCC1"/>
</dbReference>
<dbReference type="HOGENOM" id="CLU_038379_0_0_1"/>
<evidence type="ECO:0000313" key="2">
    <source>
        <dbReference type="EMBL" id="EFQ35009.1"/>
    </source>
</evidence>
<dbReference type="STRING" id="645133.E3QVX1"/>
<organism evidence="3">
    <name type="scientific">Colletotrichum graminicola (strain M1.001 / M2 / FGSC 10212)</name>
    <name type="common">Maize anthracnose fungus</name>
    <name type="synonym">Glomerella graminicola</name>
    <dbReference type="NCBI Taxonomy" id="645133"/>
    <lineage>
        <taxon>Eukaryota</taxon>
        <taxon>Fungi</taxon>
        <taxon>Dikarya</taxon>
        <taxon>Ascomycota</taxon>
        <taxon>Pezizomycotina</taxon>
        <taxon>Sordariomycetes</taxon>
        <taxon>Hypocreomycetidae</taxon>
        <taxon>Glomerellales</taxon>
        <taxon>Glomerellaceae</taxon>
        <taxon>Colletotrichum</taxon>
        <taxon>Colletotrichum graminicola species complex</taxon>
    </lineage>
</organism>
<dbReference type="EMBL" id="GG697386">
    <property type="protein sequence ID" value="EFQ35009.1"/>
    <property type="molecule type" value="Genomic_DNA"/>
</dbReference>
<dbReference type="RefSeq" id="XP_008099029.1">
    <property type="nucleotide sequence ID" value="XM_008100838.1"/>
</dbReference>
<gene>
    <name evidence="2" type="ORF">GLRG_10153</name>
</gene>
<accession>E3QVX1</accession>
<feature type="domain" description="A-kinase anchor protein 7-like phosphoesterase" evidence="1">
    <location>
        <begin position="3"/>
        <end position="203"/>
    </location>
</feature>
<proteinExistence type="predicted"/>
<dbReference type="GO" id="GO:0006355">
    <property type="term" value="P:regulation of DNA-templated transcription"/>
    <property type="evidence" value="ECO:0007669"/>
    <property type="project" value="TreeGrafter"/>
</dbReference>
<dbReference type="SUPFAM" id="SSF55144">
    <property type="entry name" value="LigT-like"/>
    <property type="match status" value="1"/>
</dbReference>
<evidence type="ECO:0000259" key="1">
    <source>
        <dbReference type="Pfam" id="PF10469"/>
    </source>
</evidence>
<name>E3QVX1_COLGM</name>
<dbReference type="OrthoDB" id="277832at2759"/>
<dbReference type="InterPro" id="IPR019510">
    <property type="entry name" value="AKAP7-like_phosphoesterase"/>
</dbReference>
<dbReference type="Pfam" id="PF10469">
    <property type="entry name" value="AKAP7_NLS"/>
    <property type="match status" value="1"/>
</dbReference>
<dbReference type="Gene3D" id="3.90.1140.10">
    <property type="entry name" value="Cyclic phosphodiesterase"/>
    <property type="match status" value="1"/>
</dbReference>
<dbReference type="InterPro" id="IPR009097">
    <property type="entry name" value="Cyclic_Pdiesterase"/>
</dbReference>
<dbReference type="PANTHER" id="PTHR13360">
    <property type="entry name" value="ACTIVATING SIGNAL COINTEGRATOR 1 COMPLEX SUBUNIT 1"/>
    <property type="match status" value="1"/>
</dbReference>
<dbReference type="AlphaFoldDB" id="E3QVX1"/>
<dbReference type="GeneID" id="24415518"/>
<reference evidence="3" key="1">
    <citation type="journal article" date="2012" name="Nat. Genet.">
        <title>Lifestyle transitions in plant pathogenic Colletotrichum fungi deciphered by genome and transcriptome analyses.</title>
        <authorList>
            <person name="O'Connell R.J."/>
            <person name="Thon M.R."/>
            <person name="Hacquard S."/>
            <person name="Amyotte S.G."/>
            <person name="Kleemann J."/>
            <person name="Torres M.F."/>
            <person name="Damm U."/>
            <person name="Buiate E.A."/>
            <person name="Epstein L."/>
            <person name="Alkan N."/>
            <person name="Altmueller J."/>
            <person name="Alvarado-Balderrama L."/>
            <person name="Bauser C.A."/>
            <person name="Becker C."/>
            <person name="Birren B.W."/>
            <person name="Chen Z."/>
            <person name="Choi J."/>
            <person name="Crouch J.A."/>
            <person name="Duvick J.P."/>
            <person name="Farman M.A."/>
            <person name="Gan P."/>
            <person name="Heiman D."/>
            <person name="Henrissat B."/>
            <person name="Howard R.J."/>
            <person name="Kabbage M."/>
            <person name="Koch C."/>
            <person name="Kracher B."/>
            <person name="Kubo Y."/>
            <person name="Law A.D."/>
            <person name="Lebrun M.-H."/>
            <person name="Lee Y.-H."/>
            <person name="Miyara I."/>
            <person name="Moore N."/>
            <person name="Neumann U."/>
            <person name="Nordstroem K."/>
            <person name="Panaccione D.G."/>
            <person name="Panstruga R."/>
            <person name="Place M."/>
            <person name="Proctor R.H."/>
            <person name="Prusky D."/>
            <person name="Rech G."/>
            <person name="Reinhardt R."/>
            <person name="Rollins J.A."/>
            <person name="Rounsley S."/>
            <person name="Schardl C.L."/>
            <person name="Schwartz D.C."/>
            <person name="Shenoy N."/>
            <person name="Shirasu K."/>
            <person name="Sikhakolli U.R."/>
            <person name="Stueber K."/>
            <person name="Sukno S.A."/>
            <person name="Sweigard J.A."/>
            <person name="Takano Y."/>
            <person name="Takahara H."/>
            <person name="Trail F."/>
            <person name="van der Does H.C."/>
            <person name="Voll L.M."/>
            <person name="Will I."/>
            <person name="Young S."/>
            <person name="Zeng Q."/>
            <person name="Zhang J."/>
            <person name="Zhou S."/>
            <person name="Dickman M.B."/>
            <person name="Schulze-Lefert P."/>
            <person name="Ver Loren van Themaat E."/>
            <person name="Ma L.-J."/>
            <person name="Vaillancourt L.J."/>
        </authorList>
    </citation>
    <scope>NUCLEOTIDE SEQUENCE [LARGE SCALE GENOMIC DNA]</scope>
    <source>
        <strain evidence="3">M1.001 / M2 / FGSC 10212</strain>
    </source>
</reference>
<dbReference type="Proteomes" id="UP000008782">
    <property type="component" value="Unassembled WGS sequence"/>
</dbReference>
<dbReference type="GO" id="GO:0006307">
    <property type="term" value="P:DNA alkylation repair"/>
    <property type="evidence" value="ECO:0007669"/>
    <property type="project" value="InterPro"/>
</dbReference>
<dbReference type="eggNOG" id="KOG2814">
    <property type="taxonomic scope" value="Eukaryota"/>
</dbReference>
<dbReference type="VEuPathDB" id="FungiDB:GLRG_10153"/>
<evidence type="ECO:0000313" key="3">
    <source>
        <dbReference type="Proteomes" id="UP000008782"/>
    </source>
</evidence>
<dbReference type="PANTHER" id="PTHR13360:SF1">
    <property type="entry name" value="ACTIVATING SIGNAL COINTEGRATOR 1 COMPLEX SUBUNIT 1"/>
    <property type="match status" value="1"/>
</dbReference>
<keyword evidence="3" id="KW-1185">Reference proteome</keyword>
<dbReference type="GO" id="GO:0005634">
    <property type="term" value="C:nucleus"/>
    <property type="evidence" value="ECO:0007669"/>
    <property type="project" value="TreeGrafter"/>
</dbReference>
<protein>
    <recommendedName>
        <fullName evidence="1">A-kinase anchor protein 7-like phosphoesterase domain-containing protein</fullName>
    </recommendedName>
</protein>